<dbReference type="InterPro" id="IPR034977">
    <property type="entry name" value="CPEB1_RRM1"/>
</dbReference>
<evidence type="ECO:0000256" key="7">
    <source>
        <dbReference type="ARBA" id="ARBA00022833"/>
    </source>
</evidence>
<keyword evidence="4" id="KW-0507">mRNA processing</keyword>
<feature type="non-terminal residue" evidence="13">
    <location>
        <position position="1"/>
    </location>
</feature>
<evidence type="ECO:0000256" key="10">
    <source>
        <dbReference type="PROSITE-ProRule" id="PRU00176"/>
    </source>
</evidence>
<dbReference type="GO" id="GO:0005634">
    <property type="term" value="C:nucleus"/>
    <property type="evidence" value="ECO:0007669"/>
    <property type="project" value="TreeGrafter"/>
</dbReference>
<dbReference type="GO" id="GO:0043005">
    <property type="term" value="C:neuron projection"/>
    <property type="evidence" value="ECO:0007669"/>
    <property type="project" value="TreeGrafter"/>
</dbReference>
<feature type="region of interest" description="Disordered" evidence="11">
    <location>
        <begin position="114"/>
        <end position="133"/>
    </location>
</feature>
<proteinExistence type="inferred from homology"/>
<dbReference type="OrthoDB" id="10033548at2759"/>
<evidence type="ECO:0000313" key="14">
    <source>
        <dbReference type="Proteomes" id="UP000640999"/>
    </source>
</evidence>
<gene>
    <name evidence="13" type="primary">Cpeb1</name>
    <name evidence="13" type="ORF">CHLHAR_R10641</name>
</gene>
<dbReference type="FunFam" id="3.30.70.330:FF:000054">
    <property type="entry name" value="Cytoplasmic polyadenylation element-binding protein 1"/>
    <property type="match status" value="1"/>
</dbReference>
<dbReference type="CDD" id="cd19757">
    <property type="entry name" value="Bbox1"/>
    <property type="match status" value="1"/>
</dbReference>
<name>A0A850V8N0_9CORV</name>
<dbReference type="PANTHER" id="PTHR12566">
    <property type="entry name" value="CYTOPLASMIC POLYADENYLATION ELEMENT BINDING PROTEIN CPEB"/>
    <property type="match status" value="1"/>
</dbReference>
<evidence type="ECO:0000256" key="5">
    <source>
        <dbReference type="ARBA" id="ARBA00022723"/>
    </source>
</evidence>
<dbReference type="InterPro" id="IPR035979">
    <property type="entry name" value="RBD_domain_sf"/>
</dbReference>
<feature type="domain" description="RRM" evidence="12">
    <location>
        <begin position="403"/>
        <end position="484"/>
    </location>
</feature>
<dbReference type="CDD" id="cd12723">
    <property type="entry name" value="RRM1_CPEB1"/>
    <property type="match status" value="1"/>
</dbReference>
<dbReference type="GO" id="GO:0006397">
    <property type="term" value="P:mRNA processing"/>
    <property type="evidence" value="ECO:0007669"/>
    <property type="project" value="UniProtKB-KW"/>
</dbReference>
<evidence type="ECO:0000313" key="13">
    <source>
        <dbReference type="EMBL" id="NWH38920.1"/>
    </source>
</evidence>
<comment type="subcellular location">
    <subcellularLocation>
        <location evidence="1">Cytoplasm</location>
    </subcellularLocation>
</comment>
<dbReference type="SMART" id="SM00360">
    <property type="entry name" value="RRM"/>
    <property type="match status" value="2"/>
</dbReference>
<dbReference type="Pfam" id="PF16367">
    <property type="entry name" value="RRM_7"/>
    <property type="match status" value="1"/>
</dbReference>
<reference evidence="13" key="1">
    <citation type="submission" date="2019-10" db="EMBL/GenBank/DDBJ databases">
        <title>Bird 10,000 Genomes (B10K) Project - Family phase.</title>
        <authorList>
            <person name="Zhang G."/>
        </authorList>
    </citation>
    <scope>NUCLEOTIDE SEQUENCE</scope>
    <source>
        <strain evidence="13">B10K-IZ-033-78</strain>
        <tissue evidence="13">Muscle</tissue>
    </source>
</reference>
<dbReference type="GO" id="GO:0008135">
    <property type="term" value="F:translation factor activity, RNA binding"/>
    <property type="evidence" value="ECO:0007669"/>
    <property type="project" value="TreeGrafter"/>
</dbReference>
<dbReference type="GO" id="GO:0043022">
    <property type="term" value="F:ribosome binding"/>
    <property type="evidence" value="ECO:0007669"/>
    <property type="project" value="TreeGrafter"/>
</dbReference>
<dbReference type="EMBL" id="WEIW01001799">
    <property type="protein sequence ID" value="NWH38920.1"/>
    <property type="molecule type" value="Genomic_DNA"/>
</dbReference>
<protein>
    <submittedName>
        <fullName evidence="13">CPEB1 protein</fullName>
    </submittedName>
</protein>
<dbReference type="GO" id="GO:0000900">
    <property type="term" value="F:mRNA regulatory element binding translation repressor activity"/>
    <property type="evidence" value="ECO:0007669"/>
    <property type="project" value="TreeGrafter"/>
</dbReference>
<dbReference type="GO" id="GO:0046872">
    <property type="term" value="F:metal ion binding"/>
    <property type="evidence" value="ECO:0007669"/>
    <property type="project" value="UniProtKB-KW"/>
</dbReference>
<accession>A0A850V8N0</accession>
<keyword evidence="7" id="KW-0862">Zinc</keyword>
<feature type="domain" description="RRM" evidence="12">
    <location>
        <begin position="284"/>
        <end position="381"/>
    </location>
</feature>
<dbReference type="AlphaFoldDB" id="A0A850V8N0"/>
<dbReference type="GO" id="GO:2000766">
    <property type="term" value="P:negative regulation of cytoplasmic translation"/>
    <property type="evidence" value="ECO:0007669"/>
    <property type="project" value="TreeGrafter"/>
</dbReference>
<dbReference type="CDD" id="cd12725">
    <property type="entry name" value="RRM2_CPEB1"/>
    <property type="match status" value="1"/>
</dbReference>
<dbReference type="GO" id="GO:0005737">
    <property type="term" value="C:cytoplasm"/>
    <property type="evidence" value="ECO:0007669"/>
    <property type="project" value="UniProtKB-SubCell"/>
</dbReference>
<dbReference type="InterPro" id="IPR032296">
    <property type="entry name" value="CEBP_ZZ"/>
</dbReference>
<sequence>LFYQKEDPVRSIKDCWDSPNAPALSTCSNAGIFRRINAMLDNSLDFSGVCTTPVTKSKCDTLPADIQDSEEAVASRMLFPTSTQESSRGLPDTNDLCLGLQSLNLTGWDRPWSTQDSDTAAQTSTQSGESADTCSNSCWILCVFLAGFKLTCSDVLVPGIMCSYSELDFNMASLLQSSLRISPPLPFLPLSGVSRDPLKMGVGSQLDQDQAALAAVTSSPASASKRWPGASAWPSWDLLDSPEDPFSIEREARLHRQAAAVNEATCTWSGQLPPRNYKNPVYSCKVFLGGVPWDITEAGLINTFRVFGSLSVEWPGKDGKHPRCPPKGNMPKGYVYLVFESEKSVRALLQACSQDLLSPDGLSEYYFKMSSRRMRCKEVQVIPWVLADSNFVRSPSQRLDPSKTVFVGALHGMLNAEALAAVMYDLFGGVVYAGIDTDKHKYPIGSGRVTFNNQRSYLKAVTAAFVEIKTTKFTKKVQIDPYLEDSMCQVCNAQPGPFFCRDQICFKYFCRSCWHWQHSMEVLRHHRPLMRNQKNRDSS</sequence>
<dbReference type="Pfam" id="PF16366">
    <property type="entry name" value="CEBP_ZZ"/>
    <property type="match status" value="1"/>
</dbReference>
<evidence type="ECO:0000256" key="1">
    <source>
        <dbReference type="ARBA" id="ARBA00004496"/>
    </source>
</evidence>
<keyword evidence="8" id="KW-0810">Translation regulation</keyword>
<dbReference type="GO" id="GO:0003730">
    <property type="term" value="F:mRNA 3'-UTR binding"/>
    <property type="evidence" value="ECO:0007669"/>
    <property type="project" value="InterPro"/>
</dbReference>
<keyword evidence="14" id="KW-1185">Reference proteome</keyword>
<dbReference type="SUPFAM" id="SSF54928">
    <property type="entry name" value="RNA-binding domain, RBD"/>
    <property type="match status" value="1"/>
</dbReference>
<dbReference type="Proteomes" id="UP000640999">
    <property type="component" value="Unassembled WGS sequence"/>
</dbReference>
<keyword evidence="5" id="KW-0479">Metal-binding</keyword>
<evidence type="ECO:0000256" key="2">
    <source>
        <dbReference type="ARBA" id="ARBA00010347"/>
    </source>
</evidence>
<dbReference type="InterPro" id="IPR038446">
    <property type="entry name" value="CEBP_ZZ_sf"/>
</dbReference>
<evidence type="ECO:0000256" key="6">
    <source>
        <dbReference type="ARBA" id="ARBA00022737"/>
    </source>
</evidence>
<evidence type="ECO:0000256" key="8">
    <source>
        <dbReference type="ARBA" id="ARBA00022845"/>
    </source>
</evidence>
<dbReference type="InterPro" id="IPR032292">
    <property type="entry name" value="CEBP1_N"/>
</dbReference>
<keyword evidence="3" id="KW-0963">Cytoplasm</keyword>
<dbReference type="GO" id="GO:0045202">
    <property type="term" value="C:synapse"/>
    <property type="evidence" value="ECO:0007669"/>
    <property type="project" value="TreeGrafter"/>
</dbReference>
<feature type="non-terminal residue" evidence="13">
    <location>
        <position position="539"/>
    </location>
</feature>
<organism evidence="13 14">
    <name type="scientific">Chloropsis hardwickii</name>
    <dbReference type="NCBI Taxonomy" id="667144"/>
    <lineage>
        <taxon>Eukaryota</taxon>
        <taxon>Metazoa</taxon>
        <taxon>Chordata</taxon>
        <taxon>Craniata</taxon>
        <taxon>Vertebrata</taxon>
        <taxon>Euteleostomi</taxon>
        <taxon>Archelosauria</taxon>
        <taxon>Archosauria</taxon>
        <taxon>Dinosauria</taxon>
        <taxon>Saurischia</taxon>
        <taxon>Theropoda</taxon>
        <taxon>Coelurosauria</taxon>
        <taxon>Aves</taxon>
        <taxon>Neognathae</taxon>
        <taxon>Neoaves</taxon>
        <taxon>Telluraves</taxon>
        <taxon>Australaves</taxon>
        <taxon>Passeriformes</taxon>
        <taxon>Corvoidea</taxon>
        <taxon>Irenidae</taxon>
        <taxon>Chloropsis</taxon>
    </lineage>
</organism>
<keyword evidence="6" id="KW-0677">Repeat</keyword>
<dbReference type="InterPro" id="IPR034819">
    <property type="entry name" value="CPEB"/>
</dbReference>
<evidence type="ECO:0000256" key="4">
    <source>
        <dbReference type="ARBA" id="ARBA00022664"/>
    </source>
</evidence>
<dbReference type="FunFam" id="4.10.640.40:FF:000002">
    <property type="entry name" value="Putative Cytoplasmic polyadenylation element-binding protein 1"/>
    <property type="match status" value="1"/>
</dbReference>
<comment type="similarity">
    <text evidence="2">Belongs to the RRM CPEB family.</text>
</comment>
<keyword evidence="9 10" id="KW-0694">RNA-binding</keyword>
<evidence type="ECO:0000259" key="12">
    <source>
        <dbReference type="PROSITE" id="PS50102"/>
    </source>
</evidence>
<evidence type="ECO:0000256" key="3">
    <source>
        <dbReference type="ARBA" id="ARBA00022490"/>
    </source>
</evidence>
<dbReference type="Gene3D" id="4.10.640.40">
    <property type="entry name" value="Cytoplasmic polyadenylation element-binding protein, ZZ domain"/>
    <property type="match status" value="1"/>
</dbReference>
<dbReference type="InterPro" id="IPR012677">
    <property type="entry name" value="Nucleotide-bd_a/b_plait_sf"/>
</dbReference>
<dbReference type="Pfam" id="PF16368">
    <property type="entry name" value="CEBP1_N"/>
    <property type="match status" value="2"/>
</dbReference>
<evidence type="ECO:0000256" key="11">
    <source>
        <dbReference type="SAM" id="MobiDB-lite"/>
    </source>
</evidence>
<dbReference type="InterPro" id="IPR000504">
    <property type="entry name" value="RRM_dom"/>
</dbReference>
<comment type="caution">
    <text evidence="13">The sequence shown here is derived from an EMBL/GenBank/DDBJ whole genome shotgun (WGS) entry which is preliminary data.</text>
</comment>
<evidence type="ECO:0000256" key="9">
    <source>
        <dbReference type="ARBA" id="ARBA00022884"/>
    </source>
</evidence>
<dbReference type="Gene3D" id="3.30.70.330">
    <property type="match status" value="2"/>
</dbReference>
<dbReference type="PROSITE" id="PS50102">
    <property type="entry name" value="RRM"/>
    <property type="match status" value="2"/>
</dbReference>
<dbReference type="FunFam" id="3.30.70.330:FF:000086">
    <property type="entry name" value="Putative Cytoplasmic polyadenylation element-binding protein 1"/>
    <property type="match status" value="1"/>
</dbReference>
<dbReference type="PANTHER" id="PTHR12566:SF9">
    <property type="entry name" value="CYTOPLASMIC POLYADENYLATION ELEMENT-BINDING PROTEIN 1"/>
    <property type="match status" value="1"/>
</dbReference>